<dbReference type="Gene3D" id="3.40.50.2300">
    <property type="match status" value="1"/>
</dbReference>
<dbReference type="GO" id="GO:0000160">
    <property type="term" value="P:phosphorelay signal transduction system"/>
    <property type="evidence" value="ECO:0007669"/>
    <property type="project" value="InterPro"/>
</dbReference>
<accession>A0AAE3JK89</accession>
<sequence length="151" mass="16861">MNQEVVILIAEDDDGHADLIKKNLARAGIVNPVLRFSDGQEISDFLFRRGEGAHREPGKAYILLLDIRMPKMSGTEVLAQIKTHPELRKLPVVMITTTDDPREVENCHALGCSNYITKPVEYDSFVNAVRQLGLFLMVVQVPVLNGVHGDR</sequence>
<gene>
    <name evidence="3" type="ORF">K7J14_10005</name>
</gene>
<feature type="domain" description="Response regulatory" evidence="2">
    <location>
        <begin position="6"/>
        <end position="133"/>
    </location>
</feature>
<dbReference type="PANTHER" id="PTHR44520">
    <property type="entry name" value="RESPONSE REGULATOR RCP1-RELATED"/>
    <property type="match status" value="1"/>
</dbReference>
<dbReference type="PROSITE" id="PS50110">
    <property type="entry name" value="RESPONSE_REGULATORY"/>
    <property type="match status" value="1"/>
</dbReference>
<evidence type="ECO:0000256" key="1">
    <source>
        <dbReference type="PROSITE-ProRule" id="PRU00169"/>
    </source>
</evidence>
<dbReference type="InterPro" id="IPR011006">
    <property type="entry name" value="CheY-like_superfamily"/>
</dbReference>
<dbReference type="Pfam" id="PF00072">
    <property type="entry name" value="Response_reg"/>
    <property type="match status" value="1"/>
</dbReference>
<name>A0AAE3JK89_9SPIR</name>
<keyword evidence="1" id="KW-0597">Phosphoprotein</keyword>
<reference evidence="3" key="1">
    <citation type="submission" date="2021-08" db="EMBL/GenBank/DDBJ databases">
        <title>Comparative analyses of Brucepasteria parasyntrophica and Teretinema zuelzerae.</title>
        <authorList>
            <person name="Song Y."/>
            <person name="Brune A."/>
        </authorList>
    </citation>
    <scope>NUCLEOTIDE SEQUENCE</scope>
    <source>
        <strain evidence="3">DSM 1903</strain>
    </source>
</reference>
<dbReference type="InterPro" id="IPR052893">
    <property type="entry name" value="TCS_response_regulator"/>
</dbReference>
<dbReference type="SMART" id="SM00448">
    <property type="entry name" value="REC"/>
    <property type="match status" value="1"/>
</dbReference>
<comment type="caution">
    <text evidence="3">The sequence shown here is derived from an EMBL/GenBank/DDBJ whole genome shotgun (WGS) entry which is preliminary data.</text>
</comment>
<dbReference type="SUPFAM" id="SSF52172">
    <property type="entry name" value="CheY-like"/>
    <property type="match status" value="1"/>
</dbReference>
<keyword evidence="4" id="KW-1185">Reference proteome</keyword>
<dbReference type="CDD" id="cd17557">
    <property type="entry name" value="REC_Rcp-like"/>
    <property type="match status" value="1"/>
</dbReference>
<dbReference type="EMBL" id="JAINWA010000003">
    <property type="protein sequence ID" value="MCD1655030.1"/>
    <property type="molecule type" value="Genomic_DNA"/>
</dbReference>
<evidence type="ECO:0000259" key="2">
    <source>
        <dbReference type="PROSITE" id="PS50110"/>
    </source>
</evidence>
<dbReference type="InterPro" id="IPR001789">
    <property type="entry name" value="Sig_transdc_resp-reg_receiver"/>
</dbReference>
<proteinExistence type="predicted"/>
<dbReference type="RefSeq" id="WP_230755767.1">
    <property type="nucleotide sequence ID" value="NZ_JAINWA010000003.1"/>
</dbReference>
<evidence type="ECO:0000313" key="3">
    <source>
        <dbReference type="EMBL" id="MCD1655030.1"/>
    </source>
</evidence>
<dbReference type="AlphaFoldDB" id="A0AAE3JK89"/>
<protein>
    <submittedName>
        <fullName evidence="3">Response regulator</fullName>
    </submittedName>
</protein>
<dbReference type="PANTHER" id="PTHR44520:SF2">
    <property type="entry name" value="RESPONSE REGULATOR RCP1"/>
    <property type="match status" value="1"/>
</dbReference>
<organism evidence="3 4">
    <name type="scientific">Teretinema zuelzerae</name>
    <dbReference type="NCBI Taxonomy" id="156"/>
    <lineage>
        <taxon>Bacteria</taxon>
        <taxon>Pseudomonadati</taxon>
        <taxon>Spirochaetota</taxon>
        <taxon>Spirochaetia</taxon>
        <taxon>Spirochaetales</taxon>
        <taxon>Treponemataceae</taxon>
        <taxon>Teretinema</taxon>
    </lineage>
</organism>
<feature type="modified residue" description="4-aspartylphosphate" evidence="1">
    <location>
        <position position="66"/>
    </location>
</feature>
<evidence type="ECO:0000313" key="4">
    <source>
        <dbReference type="Proteomes" id="UP001198163"/>
    </source>
</evidence>
<dbReference type="Proteomes" id="UP001198163">
    <property type="component" value="Unassembled WGS sequence"/>
</dbReference>